<dbReference type="EMBL" id="JARBHB010000001">
    <property type="protein sequence ID" value="KAJ8896065.1"/>
    <property type="molecule type" value="Genomic_DNA"/>
</dbReference>
<name>A0ABQ9IIR0_9NEOP</name>
<accession>A0ABQ9IIR0</accession>
<feature type="region of interest" description="Disordered" evidence="1">
    <location>
        <begin position="93"/>
        <end position="112"/>
    </location>
</feature>
<evidence type="ECO:0000313" key="3">
    <source>
        <dbReference type="Proteomes" id="UP001159363"/>
    </source>
</evidence>
<feature type="region of interest" description="Disordered" evidence="1">
    <location>
        <begin position="356"/>
        <end position="417"/>
    </location>
</feature>
<reference evidence="2 3" key="1">
    <citation type="submission" date="2023-02" db="EMBL/GenBank/DDBJ databases">
        <title>LHISI_Scaffold_Assembly.</title>
        <authorList>
            <person name="Stuart O.P."/>
            <person name="Cleave R."/>
            <person name="Magrath M.J.L."/>
            <person name="Mikheyev A.S."/>
        </authorList>
    </citation>
    <scope>NUCLEOTIDE SEQUENCE [LARGE SCALE GENOMIC DNA]</scope>
    <source>
        <strain evidence="2">Daus_M_001</strain>
        <tissue evidence="2">Leg muscle</tissue>
    </source>
</reference>
<keyword evidence="3" id="KW-1185">Reference proteome</keyword>
<organism evidence="2 3">
    <name type="scientific">Dryococelus australis</name>
    <dbReference type="NCBI Taxonomy" id="614101"/>
    <lineage>
        <taxon>Eukaryota</taxon>
        <taxon>Metazoa</taxon>
        <taxon>Ecdysozoa</taxon>
        <taxon>Arthropoda</taxon>
        <taxon>Hexapoda</taxon>
        <taxon>Insecta</taxon>
        <taxon>Pterygota</taxon>
        <taxon>Neoptera</taxon>
        <taxon>Polyneoptera</taxon>
        <taxon>Phasmatodea</taxon>
        <taxon>Verophasmatodea</taxon>
        <taxon>Anareolatae</taxon>
        <taxon>Phasmatidae</taxon>
        <taxon>Eurycanthinae</taxon>
        <taxon>Dryococelus</taxon>
    </lineage>
</organism>
<evidence type="ECO:0000256" key="1">
    <source>
        <dbReference type="SAM" id="MobiDB-lite"/>
    </source>
</evidence>
<proteinExistence type="predicted"/>
<protein>
    <submittedName>
        <fullName evidence="2">Uncharacterized protein</fullName>
    </submittedName>
</protein>
<feature type="compositionally biased region" description="Polar residues" evidence="1">
    <location>
        <begin position="395"/>
        <end position="415"/>
    </location>
</feature>
<dbReference type="Proteomes" id="UP001159363">
    <property type="component" value="Chromosome 1"/>
</dbReference>
<feature type="compositionally biased region" description="Basic and acidic residues" evidence="1">
    <location>
        <begin position="378"/>
        <end position="388"/>
    </location>
</feature>
<comment type="caution">
    <text evidence="2">The sequence shown here is derived from an EMBL/GenBank/DDBJ whole genome shotgun (WGS) entry which is preliminary data.</text>
</comment>
<sequence>MKFTLKGSDLKSRQQPMEKRRQLEYTRLDNPLYTRDTIIFSLVAAIKCDLRTARFNTHSHYCFLLTTGSQLEGVCLNNCRAITIRGKRTQNCGDLLPPPPAPDASQSSLNAHKASAPSEMAQWLNFGLAFENLDSNPGSAILISVKIDFKRVYTEVTFAIGSEFIMHALDDSEPIADLQWNTKRIPYCQVLSNTVAATNEQTSALRHSFFRQLRSCRDGVAVRLPAFHIGEPGSILGGVTSGIFPCGNRAGPSRWSACFIRDLSFAPLFHSATAPHPPRVILIGSQDLDYVVTNQTRGPIPTSQSENGYSCIKGITTAHGYSMDSHGITFSEMQDIRRVSASFTLPRKVVSYSAPTETAPRRISFRPSPVPPAPPEQATDRDSHESARATRHCSPPTQVNRVQSQAGSLRISGSGNRAGPCRWSGGLSQGSPTFPALAFRRCSILTSFISR</sequence>
<evidence type="ECO:0000313" key="2">
    <source>
        <dbReference type="EMBL" id="KAJ8896065.1"/>
    </source>
</evidence>
<gene>
    <name evidence="2" type="ORF">PR048_001407</name>
</gene>